<accession>A0A9W5Y031</accession>
<dbReference type="AlphaFoldDB" id="A0A9W5Y031"/>
<comment type="caution">
    <text evidence="6">The sequence shown here is derived from an EMBL/GenBank/DDBJ whole genome shotgun (WGS) entry which is preliminary data.</text>
</comment>
<evidence type="ECO:0000256" key="4">
    <source>
        <dbReference type="ARBA" id="ARBA00023136"/>
    </source>
</evidence>
<gene>
    <name evidence="6" type="ORF">CFOLD11_09680</name>
</gene>
<evidence type="ECO:0000313" key="6">
    <source>
        <dbReference type="EMBL" id="GKU24142.1"/>
    </source>
</evidence>
<sequence length="199" mass="22657">MNTENIIGLIILAAFYGSYFSKAFIQSKKGIKTDRMGKGSKPKRTFIIEVCLKITTILIALVQLISIVLKEKFPILSENITVIYIGFFISLLGVVIFITAMTTMRDSWRAGVDNTQKTTIVKRGIYKYSRNPAFLGFDLLYIGIAISFSNIINILFTCFTILIFHLQILEEEKFLSILFGQEYLDYKNTASRYIGTKNK</sequence>
<keyword evidence="3 5" id="KW-1133">Transmembrane helix</keyword>
<feature type="transmembrane region" description="Helical" evidence="5">
    <location>
        <begin position="81"/>
        <end position="100"/>
    </location>
</feature>
<dbReference type="Proteomes" id="UP001057868">
    <property type="component" value="Unassembled WGS sequence"/>
</dbReference>
<proteinExistence type="predicted"/>
<evidence type="ECO:0008006" key="8">
    <source>
        <dbReference type="Google" id="ProtNLM"/>
    </source>
</evidence>
<dbReference type="InterPro" id="IPR007318">
    <property type="entry name" value="Phopholipid_MeTrfase"/>
</dbReference>
<protein>
    <recommendedName>
        <fullName evidence="8">Isoprenylcysteine carboxylmethyltransferase family protein</fullName>
    </recommendedName>
</protein>
<evidence type="ECO:0000256" key="5">
    <source>
        <dbReference type="SAM" id="Phobius"/>
    </source>
</evidence>
<dbReference type="EMBL" id="BQXY01000001">
    <property type="protein sequence ID" value="GKU24142.1"/>
    <property type="molecule type" value="Genomic_DNA"/>
</dbReference>
<dbReference type="GO" id="GO:0012505">
    <property type="term" value="C:endomembrane system"/>
    <property type="evidence" value="ECO:0007669"/>
    <property type="project" value="UniProtKB-SubCell"/>
</dbReference>
<dbReference type="RefSeq" id="WP_261851165.1">
    <property type="nucleotide sequence ID" value="NZ_BQXY01000001.1"/>
</dbReference>
<evidence type="ECO:0000256" key="2">
    <source>
        <dbReference type="ARBA" id="ARBA00022692"/>
    </source>
</evidence>
<evidence type="ECO:0000256" key="3">
    <source>
        <dbReference type="ARBA" id="ARBA00022989"/>
    </source>
</evidence>
<feature type="transmembrane region" description="Helical" evidence="5">
    <location>
        <begin position="139"/>
        <end position="166"/>
    </location>
</feature>
<dbReference type="PANTHER" id="PTHR12714:SF9">
    <property type="entry name" value="PROTEIN-S-ISOPRENYLCYSTEINE O-METHYLTRANSFERASE"/>
    <property type="match status" value="1"/>
</dbReference>
<evidence type="ECO:0000256" key="1">
    <source>
        <dbReference type="ARBA" id="ARBA00004127"/>
    </source>
</evidence>
<dbReference type="Gene3D" id="1.20.120.1630">
    <property type="match status" value="1"/>
</dbReference>
<comment type="subcellular location">
    <subcellularLocation>
        <location evidence="1">Endomembrane system</location>
        <topology evidence="1">Multi-pass membrane protein</topology>
    </subcellularLocation>
</comment>
<dbReference type="GO" id="GO:0016740">
    <property type="term" value="F:transferase activity"/>
    <property type="evidence" value="ECO:0007669"/>
    <property type="project" value="UniProtKB-ARBA"/>
</dbReference>
<dbReference type="PANTHER" id="PTHR12714">
    <property type="entry name" value="PROTEIN-S ISOPRENYLCYSTEINE O-METHYLTRANSFERASE"/>
    <property type="match status" value="1"/>
</dbReference>
<keyword evidence="4 5" id="KW-0472">Membrane</keyword>
<organism evidence="6 7">
    <name type="scientific">Clostridium folliculivorans</name>
    <dbReference type="NCBI Taxonomy" id="2886038"/>
    <lineage>
        <taxon>Bacteria</taxon>
        <taxon>Bacillati</taxon>
        <taxon>Bacillota</taxon>
        <taxon>Clostridia</taxon>
        <taxon>Eubacteriales</taxon>
        <taxon>Clostridiaceae</taxon>
        <taxon>Clostridium</taxon>
    </lineage>
</organism>
<dbReference type="Pfam" id="PF04191">
    <property type="entry name" value="PEMT"/>
    <property type="match status" value="1"/>
</dbReference>
<reference evidence="6" key="1">
    <citation type="journal article" date="2023" name="Int. J. Syst. Evol. Microbiol.">
        <title>&lt;i&gt;Clostridium folliculivorans&lt;/i&gt; sp. nov., isolated from soil samples of an organic paddy in Japan.</title>
        <authorList>
            <person name="Tazawa J."/>
            <person name="Kobayashi H."/>
            <person name="Tanizawa Y."/>
            <person name="Uchino A."/>
            <person name="Tanaka F."/>
            <person name="Urashima Y."/>
            <person name="Miura S."/>
            <person name="Sakamoto M."/>
            <person name="Ohkuma M."/>
            <person name="Tohno M."/>
        </authorList>
    </citation>
    <scope>NUCLEOTIDE SEQUENCE</scope>
    <source>
        <strain evidence="6">D1-1</strain>
    </source>
</reference>
<evidence type="ECO:0000313" key="7">
    <source>
        <dbReference type="Proteomes" id="UP001057868"/>
    </source>
</evidence>
<feature type="transmembrane region" description="Helical" evidence="5">
    <location>
        <begin position="46"/>
        <end position="69"/>
    </location>
</feature>
<keyword evidence="2 5" id="KW-0812">Transmembrane</keyword>
<feature type="transmembrane region" description="Helical" evidence="5">
    <location>
        <begin position="6"/>
        <end position="25"/>
    </location>
</feature>
<keyword evidence="7" id="KW-1185">Reference proteome</keyword>
<name>A0A9W5Y031_9CLOT</name>